<accession>A0A8R1W3N4</accession>
<comment type="subcellular location">
    <subcellularLocation>
        <location evidence="1">Membrane</location>
        <topology evidence="1">Multi-pass membrane protein</topology>
    </subcellularLocation>
</comment>
<proteinExistence type="inferred from homology"/>
<dbReference type="PRINTS" id="PR00081">
    <property type="entry name" value="GDHRDH"/>
</dbReference>
<dbReference type="InterPro" id="IPR002347">
    <property type="entry name" value="SDR_fam"/>
</dbReference>
<evidence type="ECO:0000256" key="13">
    <source>
        <dbReference type="SAM" id="Phobius"/>
    </source>
</evidence>
<name>A0A8R1W3N4_ACYPI</name>
<keyword evidence="4" id="KW-0521">NADP</keyword>
<dbReference type="EnsemblMetazoa" id="XM_001952286.5">
    <property type="protein sequence ID" value="XP_001952321.2"/>
    <property type="gene ID" value="LOC100162544"/>
</dbReference>
<dbReference type="PROSITE" id="PS00061">
    <property type="entry name" value="ADH_SHORT"/>
    <property type="match status" value="1"/>
</dbReference>
<dbReference type="FunFam" id="3.40.50.720:FF:000131">
    <property type="entry name" value="Short-chain dehydrogenase/reductase 3"/>
    <property type="match status" value="1"/>
</dbReference>
<evidence type="ECO:0000256" key="12">
    <source>
        <dbReference type="RuleBase" id="RU000363"/>
    </source>
</evidence>
<evidence type="ECO:0000256" key="5">
    <source>
        <dbReference type="ARBA" id="ARBA00022989"/>
    </source>
</evidence>
<keyword evidence="8 13" id="KW-0472">Membrane</keyword>
<dbReference type="GeneID" id="100162544"/>
<dbReference type="GO" id="GO:0016020">
    <property type="term" value="C:membrane"/>
    <property type="evidence" value="ECO:0007669"/>
    <property type="project" value="UniProtKB-SubCell"/>
</dbReference>
<protein>
    <recommendedName>
        <fullName evidence="10">Short-chain dehydrogenase/reductase 3</fullName>
    </recommendedName>
    <alternativeName>
        <fullName evidence="11">Retinal short-chain dehydrogenase/reductase 1</fullName>
    </alternativeName>
</protein>
<comment type="function">
    <text evidence="9">Catalyzes the reduction of all-trans-retinal to all-trans-retinol in the presence of NADPH.</text>
</comment>
<keyword evidence="7" id="KW-0443">Lipid metabolism</keyword>
<dbReference type="AlphaFoldDB" id="A0A8R1W3N4"/>
<dbReference type="RefSeq" id="XP_001952321.2">
    <property type="nucleotide sequence ID" value="XM_001952286.4"/>
</dbReference>
<evidence type="ECO:0000256" key="4">
    <source>
        <dbReference type="ARBA" id="ARBA00022857"/>
    </source>
</evidence>
<dbReference type="Proteomes" id="UP000007819">
    <property type="component" value="Chromosome X"/>
</dbReference>
<dbReference type="GO" id="GO:0052650">
    <property type="term" value="F:all-trans-retinol dehydrogenase (NADP+) activity"/>
    <property type="evidence" value="ECO:0007669"/>
    <property type="project" value="UniProtKB-ARBA"/>
</dbReference>
<feature type="transmembrane region" description="Helical" evidence="13">
    <location>
        <begin position="33"/>
        <end position="53"/>
    </location>
</feature>
<dbReference type="InterPro" id="IPR036291">
    <property type="entry name" value="NAD(P)-bd_dom_sf"/>
</dbReference>
<organism evidence="15 16">
    <name type="scientific">Acyrthosiphon pisum</name>
    <name type="common">Pea aphid</name>
    <dbReference type="NCBI Taxonomy" id="7029"/>
    <lineage>
        <taxon>Eukaryota</taxon>
        <taxon>Metazoa</taxon>
        <taxon>Ecdysozoa</taxon>
        <taxon>Arthropoda</taxon>
        <taxon>Hexapoda</taxon>
        <taxon>Insecta</taxon>
        <taxon>Pterygota</taxon>
        <taxon>Neoptera</taxon>
        <taxon>Paraneoptera</taxon>
        <taxon>Hemiptera</taxon>
        <taxon>Sternorrhyncha</taxon>
        <taxon>Aphidomorpha</taxon>
        <taxon>Aphidoidea</taxon>
        <taxon>Aphididae</taxon>
        <taxon>Macrosiphini</taxon>
        <taxon>Acyrthosiphon</taxon>
    </lineage>
</organism>
<dbReference type="GO" id="GO:0005811">
    <property type="term" value="C:lipid droplet"/>
    <property type="evidence" value="ECO:0007669"/>
    <property type="project" value="TreeGrafter"/>
</dbReference>
<evidence type="ECO:0000259" key="14">
    <source>
        <dbReference type="SMART" id="SM00822"/>
    </source>
</evidence>
<dbReference type="InterPro" id="IPR020904">
    <property type="entry name" value="Sc_DH/Rdtase_CS"/>
</dbReference>
<sequence length="324" mass="35353">MEAGQRPDNRSSSNGEPTPSNIVLDYLPMITKVVVGILHSIYAFINLAFLSIYPVEKSLKDKVVLVTGAGRGLGREMSYLLAKEGAKVVCVDINAEGVKETADVINGGRTGMDAGADFYTTNVAEPSQVNELAKAVEEKWGKVDVLINNAGIVASAPLMDTTDEQIKRMIDVNLVSHFWMVRAFLPAMRKRNEGHIVATSSVAAFTCAANIVPYAATKYGVTGLMASLREELRANPSNNIKTTTIHPFFLDSAPINVKHWDVKSTLPIVSIPQVARAAIQGIKREDVVVTVPEILRLIMQILWIVPQKSADYWRDAFSSKINSA</sequence>
<evidence type="ECO:0000256" key="11">
    <source>
        <dbReference type="ARBA" id="ARBA00082544"/>
    </source>
</evidence>
<dbReference type="SMART" id="SM00822">
    <property type="entry name" value="PKS_KR"/>
    <property type="match status" value="1"/>
</dbReference>
<dbReference type="PANTHER" id="PTHR24322">
    <property type="entry name" value="PKSB"/>
    <property type="match status" value="1"/>
</dbReference>
<keyword evidence="5 13" id="KW-1133">Transmembrane helix</keyword>
<keyword evidence="16" id="KW-1185">Reference proteome</keyword>
<feature type="domain" description="Ketoreductase" evidence="14">
    <location>
        <begin position="62"/>
        <end position="252"/>
    </location>
</feature>
<evidence type="ECO:0000256" key="2">
    <source>
        <dbReference type="ARBA" id="ARBA00006484"/>
    </source>
</evidence>
<keyword evidence="3 13" id="KW-0812">Transmembrane</keyword>
<evidence type="ECO:0000256" key="1">
    <source>
        <dbReference type="ARBA" id="ARBA00004141"/>
    </source>
</evidence>
<dbReference type="Pfam" id="PF00106">
    <property type="entry name" value="adh_short"/>
    <property type="match status" value="1"/>
</dbReference>
<dbReference type="PANTHER" id="PTHR24322:SF736">
    <property type="entry name" value="RETINOL DEHYDROGENASE 10"/>
    <property type="match status" value="1"/>
</dbReference>
<evidence type="ECO:0000313" key="16">
    <source>
        <dbReference type="Proteomes" id="UP000007819"/>
    </source>
</evidence>
<evidence type="ECO:0000256" key="8">
    <source>
        <dbReference type="ARBA" id="ARBA00023136"/>
    </source>
</evidence>
<dbReference type="OrthoDB" id="5840532at2759"/>
<reference evidence="15" key="2">
    <citation type="submission" date="2022-06" db="UniProtKB">
        <authorList>
            <consortium name="EnsemblMetazoa"/>
        </authorList>
    </citation>
    <scope>IDENTIFICATION</scope>
</reference>
<evidence type="ECO:0000256" key="10">
    <source>
        <dbReference type="ARBA" id="ARBA00068717"/>
    </source>
</evidence>
<dbReference type="InterPro" id="IPR057326">
    <property type="entry name" value="KR_dom"/>
</dbReference>
<dbReference type="KEGG" id="api:100162544"/>
<evidence type="ECO:0000313" key="15">
    <source>
        <dbReference type="EnsemblMetazoa" id="XP_001952321.2"/>
    </source>
</evidence>
<evidence type="ECO:0000256" key="7">
    <source>
        <dbReference type="ARBA" id="ARBA00023098"/>
    </source>
</evidence>
<evidence type="ECO:0000256" key="3">
    <source>
        <dbReference type="ARBA" id="ARBA00022692"/>
    </source>
</evidence>
<reference evidence="16" key="1">
    <citation type="submission" date="2010-06" db="EMBL/GenBank/DDBJ databases">
        <authorList>
            <person name="Jiang H."/>
            <person name="Abraham K."/>
            <person name="Ali S."/>
            <person name="Alsbrooks S.L."/>
            <person name="Anim B.N."/>
            <person name="Anosike U.S."/>
            <person name="Attaway T."/>
            <person name="Bandaranaike D.P."/>
            <person name="Battles P.K."/>
            <person name="Bell S.N."/>
            <person name="Bell A.V."/>
            <person name="Beltran B."/>
            <person name="Bickham C."/>
            <person name="Bustamante Y."/>
            <person name="Caleb T."/>
            <person name="Canada A."/>
            <person name="Cardenas V."/>
            <person name="Carter K."/>
            <person name="Chacko J."/>
            <person name="Chandrabose M.N."/>
            <person name="Chavez D."/>
            <person name="Chavez A."/>
            <person name="Chen L."/>
            <person name="Chu H.-S."/>
            <person name="Claassen K.J."/>
            <person name="Cockrell R."/>
            <person name="Collins M."/>
            <person name="Cooper J.A."/>
            <person name="Cree A."/>
            <person name="Curry S.M."/>
            <person name="Da Y."/>
            <person name="Dao M.D."/>
            <person name="Das B."/>
            <person name="Davila M.-L."/>
            <person name="Davy-Carroll L."/>
            <person name="Denson S."/>
            <person name="Dinh H."/>
            <person name="Ebong V.E."/>
            <person name="Edwards J.R."/>
            <person name="Egan A."/>
            <person name="El-Daye J."/>
            <person name="Escobedo L."/>
            <person name="Fernandez S."/>
            <person name="Fernando P.R."/>
            <person name="Flagg N."/>
            <person name="Forbes L.D."/>
            <person name="Fowler R.G."/>
            <person name="Fu Q."/>
            <person name="Gabisi R.A."/>
            <person name="Ganer J."/>
            <person name="Garbino Pronczuk A."/>
            <person name="Garcia R.M."/>
            <person name="Garner T."/>
            <person name="Garrett T.E."/>
            <person name="Gonzalez D.A."/>
            <person name="Hamid H."/>
            <person name="Hawkins E.S."/>
            <person name="Hirani K."/>
            <person name="Hogues M.E."/>
            <person name="Hollins B."/>
            <person name="Hsiao C.-H."/>
            <person name="Jabil R."/>
            <person name="James M.L."/>
            <person name="Jhangiani S.N."/>
            <person name="Johnson B."/>
            <person name="Johnson Q."/>
            <person name="Joshi V."/>
            <person name="Kalu J.B."/>
            <person name="Kam C."/>
            <person name="Kashfia A."/>
            <person name="Keebler J."/>
            <person name="Kisamo H."/>
            <person name="Kovar C.L."/>
            <person name="Lago L.A."/>
            <person name="Lai C.-Y."/>
            <person name="Laidlaw J."/>
            <person name="Lara F."/>
            <person name="Le T.-K."/>
            <person name="Lee S.L."/>
            <person name="Legall F.H."/>
            <person name="Lemon S.J."/>
            <person name="Lewis L.R."/>
            <person name="Li B."/>
            <person name="Liu Y."/>
            <person name="Liu Y.-S."/>
            <person name="Lopez J."/>
            <person name="Lozado R.J."/>
            <person name="Lu J."/>
            <person name="Madu R.C."/>
            <person name="Maheshwari M."/>
            <person name="Maheshwari R."/>
            <person name="Malloy K."/>
            <person name="Martinez E."/>
            <person name="Mathew T."/>
            <person name="Mercado I.C."/>
            <person name="Mercado C."/>
            <person name="Meyer B."/>
            <person name="Montgomery K."/>
            <person name="Morgan M.B."/>
            <person name="Munidasa M."/>
            <person name="Nazareth L.V."/>
            <person name="Nelson J."/>
            <person name="Ng B.M."/>
            <person name="Nguyen N.B."/>
            <person name="Nguyen P.Q."/>
            <person name="Nguyen T."/>
            <person name="Obregon M."/>
            <person name="Okwuonu G.O."/>
            <person name="Onwere C.G."/>
            <person name="Orozco G."/>
            <person name="Parra A."/>
            <person name="Patel S."/>
            <person name="Patil S."/>
            <person name="Perez A."/>
            <person name="Perez Y."/>
            <person name="Pham C."/>
            <person name="Primus E.L."/>
            <person name="Pu L.-L."/>
            <person name="Puazo M."/>
            <person name="Qin X."/>
            <person name="Quiroz J.B."/>
            <person name="Reese J."/>
            <person name="Richards S."/>
            <person name="Rives C.M."/>
            <person name="Robberts R."/>
            <person name="Ruiz S.J."/>
            <person name="Ruiz M.J."/>
            <person name="Santibanez J."/>
            <person name="Schneider B.W."/>
            <person name="Sisson I."/>
            <person name="Smith M."/>
            <person name="Sodergren E."/>
            <person name="Song X.-Z."/>
            <person name="Song B.B."/>
            <person name="Summersgill H."/>
            <person name="Thelus R."/>
            <person name="Thornton R.D."/>
            <person name="Trejos Z.Y."/>
            <person name="Usmani K."/>
            <person name="Vattathil S."/>
            <person name="Villasana D."/>
            <person name="Walker D.L."/>
            <person name="Wang S."/>
            <person name="Wang K."/>
            <person name="White C.S."/>
            <person name="Williams A.C."/>
            <person name="Williamson J."/>
            <person name="Wilson K."/>
            <person name="Woghiren I.O."/>
            <person name="Woodworth J.R."/>
            <person name="Worley K.C."/>
            <person name="Wright R.A."/>
            <person name="Wu W."/>
            <person name="Young L."/>
            <person name="Zhang L."/>
            <person name="Zhang J."/>
            <person name="Zhu Y."/>
            <person name="Muzny D.M."/>
            <person name="Weinstock G."/>
            <person name="Gibbs R.A."/>
        </authorList>
    </citation>
    <scope>NUCLEOTIDE SEQUENCE [LARGE SCALE GENOMIC DNA]</scope>
    <source>
        <strain evidence="16">LSR1</strain>
    </source>
</reference>
<keyword evidence="6" id="KW-0560">Oxidoreductase</keyword>
<dbReference type="Gene3D" id="3.40.50.720">
    <property type="entry name" value="NAD(P)-binding Rossmann-like Domain"/>
    <property type="match status" value="1"/>
</dbReference>
<comment type="similarity">
    <text evidence="2 12">Belongs to the short-chain dehydrogenases/reductases (SDR) family.</text>
</comment>
<dbReference type="SUPFAM" id="SSF51735">
    <property type="entry name" value="NAD(P)-binding Rossmann-fold domains"/>
    <property type="match status" value="1"/>
</dbReference>
<evidence type="ECO:0000256" key="6">
    <source>
        <dbReference type="ARBA" id="ARBA00023002"/>
    </source>
</evidence>
<dbReference type="PRINTS" id="PR00080">
    <property type="entry name" value="SDRFAMILY"/>
</dbReference>
<evidence type="ECO:0000256" key="9">
    <source>
        <dbReference type="ARBA" id="ARBA00059620"/>
    </source>
</evidence>